<dbReference type="EMBL" id="BTRK01000004">
    <property type="protein sequence ID" value="GMR44728.1"/>
    <property type="molecule type" value="Genomic_DNA"/>
</dbReference>
<keyword evidence="1" id="KW-0812">Transmembrane</keyword>
<sequence length="226" mass="25836">MLTAFLAFYAFMFVLIDFHFLYRLWAIRWLVAIASSVCIAWLVDSYLVGCVFRSFRYLVTENLFYATEHGRLIIANATYEKFGLDSMRMVMIMGDYFLEDGSRNDETVVAVAIYCVILATCFGFMIYSIFDIVSCLQSTTQIASKKTQSMQKQFFAALCAQSLIPFFLLHCPCGIIIVFPFFRLNATIVADITPFLLSAFLPLDALVVLYIMKDYRKAVFQLFSCG</sequence>
<proteinExistence type="predicted"/>
<keyword evidence="1" id="KW-0472">Membrane</keyword>
<protein>
    <recommendedName>
        <fullName evidence="4">G protein-coupled receptor</fullName>
    </recommendedName>
</protein>
<evidence type="ECO:0000313" key="2">
    <source>
        <dbReference type="EMBL" id="GMR44728.1"/>
    </source>
</evidence>
<feature type="transmembrane region" description="Helical" evidence="1">
    <location>
        <begin position="154"/>
        <end position="182"/>
    </location>
</feature>
<feature type="non-terminal residue" evidence="2">
    <location>
        <position position="226"/>
    </location>
</feature>
<feature type="transmembrane region" description="Helical" evidence="1">
    <location>
        <begin position="188"/>
        <end position="212"/>
    </location>
</feature>
<accession>A0AAN5HXC5</accession>
<feature type="transmembrane region" description="Helical" evidence="1">
    <location>
        <begin position="6"/>
        <end position="22"/>
    </location>
</feature>
<organism evidence="2 3">
    <name type="scientific">Pristionchus mayeri</name>
    <dbReference type="NCBI Taxonomy" id="1317129"/>
    <lineage>
        <taxon>Eukaryota</taxon>
        <taxon>Metazoa</taxon>
        <taxon>Ecdysozoa</taxon>
        <taxon>Nematoda</taxon>
        <taxon>Chromadorea</taxon>
        <taxon>Rhabditida</taxon>
        <taxon>Rhabditina</taxon>
        <taxon>Diplogasteromorpha</taxon>
        <taxon>Diplogasteroidea</taxon>
        <taxon>Neodiplogasteridae</taxon>
        <taxon>Pristionchus</taxon>
    </lineage>
</organism>
<dbReference type="PANTHER" id="PTHR22943">
    <property type="entry name" value="7-TRANSMEMBRANE DOMAIN RECEPTOR C.ELEGANS"/>
    <property type="match status" value="1"/>
</dbReference>
<gene>
    <name evidence="2" type="ORF">PMAYCL1PPCAC_14923</name>
</gene>
<feature type="transmembrane region" description="Helical" evidence="1">
    <location>
        <begin position="29"/>
        <end position="55"/>
    </location>
</feature>
<reference evidence="3" key="1">
    <citation type="submission" date="2022-10" db="EMBL/GenBank/DDBJ databases">
        <title>Genome assembly of Pristionchus species.</title>
        <authorList>
            <person name="Yoshida K."/>
            <person name="Sommer R.J."/>
        </authorList>
    </citation>
    <scope>NUCLEOTIDE SEQUENCE [LARGE SCALE GENOMIC DNA]</scope>
    <source>
        <strain evidence="3">RS5460</strain>
    </source>
</reference>
<name>A0AAN5HXC5_9BILA</name>
<dbReference type="SUPFAM" id="SSF81321">
    <property type="entry name" value="Family A G protein-coupled receptor-like"/>
    <property type="match status" value="1"/>
</dbReference>
<keyword evidence="3" id="KW-1185">Reference proteome</keyword>
<evidence type="ECO:0000256" key="1">
    <source>
        <dbReference type="SAM" id="Phobius"/>
    </source>
</evidence>
<dbReference type="Proteomes" id="UP001328107">
    <property type="component" value="Unassembled WGS sequence"/>
</dbReference>
<evidence type="ECO:0000313" key="3">
    <source>
        <dbReference type="Proteomes" id="UP001328107"/>
    </source>
</evidence>
<evidence type="ECO:0008006" key="4">
    <source>
        <dbReference type="Google" id="ProtNLM"/>
    </source>
</evidence>
<dbReference type="Pfam" id="PF10326">
    <property type="entry name" value="7TM_GPCR_Str"/>
    <property type="match status" value="1"/>
</dbReference>
<keyword evidence="1" id="KW-1133">Transmembrane helix</keyword>
<dbReference type="AlphaFoldDB" id="A0AAN5HXC5"/>
<comment type="caution">
    <text evidence="2">The sequence shown here is derived from an EMBL/GenBank/DDBJ whole genome shotgun (WGS) entry which is preliminary data.</text>
</comment>
<dbReference type="PANTHER" id="PTHR22943:SF248">
    <property type="entry name" value="SEVEN TM RECEPTOR"/>
    <property type="match status" value="1"/>
</dbReference>
<feature type="transmembrane region" description="Helical" evidence="1">
    <location>
        <begin position="108"/>
        <end position="133"/>
    </location>
</feature>
<dbReference type="InterPro" id="IPR019428">
    <property type="entry name" value="7TM_GPCR_serpentine_rcpt_Str"/>
</dbReference>